<dbReference type="KEGG" id="apro:F751_2836"/>
<proteinExistence type="predicted"/>
<feature type="region of interest" description="Disordered" evidence="1">
    <location>
        <begin position="1"/>
        <end position="73"/>
    </location>
</feature>
<sequence length="73" mass="7314">MGCSASPARVKARPAPATAPGQMSHLSPRALRARSASGVACTAASTPQPHPVTTRSASSRAEARADAFVEGVS</sequence>
<protein>
    <submittedName>
        <fullName evidence="2">Uncharacterized protein</fullName>
    </submittedName>
</protein>
<gene>
    <name evidence="2" type="ORF">F751_2836</name>
</gene>
<dbReference type="RefSeq" id="XP_011396451.1">
    <property type="nucleotide sequence ID" value="XM_011398149.1"/>
</dbReference>
<dbReference type="AlphaFoldDB" id="A0A087SCX3"/>
<organism evidence="2 3">
    <name type="scientific">Auxenochlorella protothecoides</name>
    <name type="common">Green microalga</name>
    <name type="synonym">Chlorella protothecoides</name>
    <dbReference type="NCBI Taxonomy" id="3075"/>
    <lineage>
        <taxon>Eukaryota</taxon>
        <taxon>Viridiplantae</taxon>
        <taxon>Chlorophyta</taxon>
        <taxon>core chlorophytes</taxon>
        <taxon>Trebouxiophyceae</taxon>
        <taxon>Chlorellales</taxon>
        <taxon>Chlorellaceae</taxon>
        <taxon>Auxenochlorella</taxon>
    </lineage>
</organism>
<keyword evidence="3" id="KW-1185">Reference proteome</keyword>
<feature type="compositionally biased region" description="Polar residues" evidence="1">
    <location>
        <begin position="43"/>
        <end position="54"/>
    </location>
</feature>
<dbReference type="Proteomes" id="UP000028924">
    <property type="component" value="Unassembled WGS sequence"/>
</dbReference>
<evidence type="ECO:0000256" key="1">
    <source>
        <dbReference type="SAM" id="MobiDB-lite"/>
    </source>
</evidence>
<dbReference type="GeneID" id="23614227"/>
<evidence type="ECO:0000313" key="2">
    <source>
        <dbReference type="EMBL" id="KFM23577.1"/>
    </source>
</evidence>
<evidence type="ECO:0000313" key="3">
    <source>
        <dbReference type="Proteomes" id="UP000028924"/>
    </source>
</evidence>
<dbReference type="EMBL" id="KL662095">
    <property type="protein sequence ID" value="KFM23577.1"/>
    <property type="molecule type" value="Genomic_DNA"/>
</dbReference>
<accession>A0A087SCX3</accession>
<name>A0A087SCX3_AUXPR</name>
<reference evidence="2 3" key="1">
    <citation type="journal article" date="2014" name="BMC Genomics">
        <title>Oil accumulation mechanisms of the oleaginous microalga Chlorella protothecoides revealed through its genome, transcriptomes, and proteomes.</title>
        <authorList>
            <person name="Gao C."/>
            <person name="Wang Y."/>
            <person name="Shen Y."/>
            <person name="Yan D."/>
            <person name="He X."/>
            <person name="Dai J."/>
            <person name="Wu Q."/>
        </authorList>
    </citation>
    <scope>NUCLEOTIDE SEQUENCE [LARGE SCALE GENOMIC DNA]</scope>
    <source>
        <strain evidence="2 3">0710</strain>
    </source>
</reference>